<evidence type="ECO:0000313" key="9">
    <source>
        <dbReference type="Proteomes" id="UP001209570"/>
    </source>
</evidence>
<feature type="transmembrane region" description="Helical" evidence="6">
    <location>
        <begin position="306"/>
        <end position="324"/>
    </location>
</feature>
<feature type="region of interest" description="Disordered" evidence="5">
    <location>
        <begin position="1"/>
        <end position="59"/>
    </location>
</feature>
<dbReference type="InterPro" id="IPR007632">
    <property type="entry name" value="Anoctamin"/>
</dbReference>
<dbReference type="PANTHER" id="PTHR12308">
    <property type="entry name" value="ANOCTAMIN"/>
    <property type="match status" value="1"/>
</dbReference>
<keyword evidence="2 6" id="KW-0812">Transmembrane</keyword>
<evidence type="ECO:0000256" key="6">
    <source>
        <dbReference type="SAM" id="Phobius"/>
    </source>
</evidence>
<evidence type="ECO:0000313" key="8">
    <source>
        <dbReference type="EMBL" id="KAJ0397453.1"/>
    </source>
</evidence>
<feature type="transmembrane region" description="Helical" evidence="6">
    <location>
        <begin position="382"/>
        <end position="405"/>
    </location>
</feature>
<evidence type="ECO:0000259" key="7">
    <source>
        <dbReference type="Pfam" id="PF04547"/>
    </source>
</evidence>
<comment type="caution">
    <text evidence="8">The sequence shown here is derived from an EMBL/GenBank/DDBJ whole genome shotgun (WGS) entry which is preliminary data.</text>
</comment>
<dbReference type="AlphaFoldDB" id="A0AAD5LDU9"/>
<name>A0AAD5LDU9_PYTIN</name>
<accession>A0AAD5LDU9</accession>
<feature type="compositionally biased region" description="Polar residues" evidence="5">
    <location>
        <begin position="1"/>
        <end position="16"/>
    </location>
</feature>
<comment type="subcellular location">
    <subcellularLocation>
        <location evidence="1">Membrane</location>
        <topology evidence="1">Multi-pass membrane protein</topology>
    </subcellularLocation>
</comment>
<dbReference type="Pfam" id="PF04547">
    <property type="entry name" value="Anoctamin"/>
    <property type="match status" value="1"/>
</dbReference>
<feature type="domain" description="Anoctamin transmembrane" evidence="7">
    <location>
        <begin position="262"/>
        <end position="758"/>
    </location>
</feature>
<sequence>MTTAHETPPTGAQQARSPPASTLRRRTAAASTLRQVLAPSGAAPNAAAFSDAPPEEDEAAMPMPWADADYCLYLEVVPPPPSQASADADEQLAWDSAHGIVEATATLLRDAGCDVELYPLQSWDSEVSARSLTETKAYVLTVDCAAMAAGGDDATAAPLPRLLPPWLAALPAFKLVAPLRGAARSQQLTRLLLREFRLPNDVYLRGDTLVLRAQRRLLRELGRHDHLLRAQLFPLHRERAREKLLALWSQQRALHVPLTAVSQYFGPKLAMYFAWLECYTDALFAPAVGGAIVYLLFAHWHLRVRIAVLAIAVALGTSLFADTWKRRQREVEYMWQYQHVMETDAVVDLETRPQFRGEWVQDAVTKRRLFDFPHGKRLRRQLLAIPLLLVMCALVGAYVVALHLLSDWLRAAFPMCFLRAKPAAAELAERGLTSTTCLALSQGPGVLNAVIIQLMDNWYQRLARRLNEYENYRTQAEFDEHLVMKRMPFHFVNSNASLWFLAFYVRSLDRVRDRLWILMVMTQLVDNFKEVGLPFIASLSAKLFTADGHRRHPRREHPSLFPSPRRLYVGSSMHFFLDWLGLGLGATAADSAKPLWRHRSARPRTLEERLQRVLTQKRQAHYVDTFADFKEMLIQFGYVAQYTPIFPLAPCFAWLNNVVEVRSDLFKLINSNGFQRPLVQHTQGIGAWSRVLGAISVAAVVVNCGFVWTFEMRKLLPAWSELHRFMLLVACEHAVLALKAFLRWAAPDTPTWIQNEKRLAALSSTHAVSSLSPPASPRAIK</sequence>
<keyword evidence="9" id="KW-1185">Reference proteome</keyword>
<dbReference type="GO" id="GO:0005254">
    <property type="term" value="F:chloride channel activity"/>
    <property type="evidence" value="ECO:0007669"/>
    <property type="project" value="TreeGrafter"/>
</dbReference>
<evidence type="ECO:0000256" key="4">
    <source>
        <dbReference type="ARBA" id="ARBA00023136"/>
    </source>
</evidence>
<reference evidence="8" key="1">
    <citation type="submission" date="2021-12" db="EMBL/GenBank/DDBJ databases">
        <title>Prjna785345.</title>
        <authorList>
            <person name="Rujirawat T."/>
            <person name="Krajaejun T."/>
        </authorList>
    </citation>
    <scope>NUCLEOTIDE SEQUENCE</scope>
    <source>
        <strain evidence="8">Pi057C3</strain>
    </source>
</reference>
<protein>
    <recommendedName>
        <fullName evidence="7">Anoctamin transmembrane domain-containing protein</fullName>
    </recommendedName>
</protein>
<dbReference type="GO" id="GO:0016020">
    <property type="term" value="C:membrane"/>
    <property type="evidence" value="ECO:0007669"/>
    <property type="project" value="UniProtKB-SubCell"/>
</dbReference>
<dbReference type="PANTHER" id="PTHR12308:SF73">
    <property type="entry name" value="ANOCTAMIN"/>
    <property type="match status" value="1"/>
</dbReference>
<feature type="compositionally biased region" description="Low complexity" evidence="5">
    <location>
        <begin position="28"/>
        <end position="52"/>
    </location>
</feature>
<evidence type="ECO:0000256" key="1">
    <source>
        <dbReference type="ARBA" id="ARBA00004141"/>
    </source>
</evidence>
<evidence type="ECO:0000256" key="2">
    <source>
        <dbReference type="ARBA" id="ARBA00022692"/>
    </source>
</evidence>
<dbReference type="EMBL" id="JAKCXM010000251">
    <property type="protein sequence ID" value="KAJ0397453.1"/>
    <property type="molecule type" value="Genomic_DNA"/>
</dbReference>
<organism evidence="8 9">
    <name type="scientific">Pythium insidiosum</name>
    <name type="common">Pythiosis disease agent</name>
    <dbReference type="NCBI Taxonomy" id="114742"/>
    <lineage>
        <taxon>Eukaryota</taxon>
        <taxon>Sar</taxon>
        <taxon>Stramenopiles</taxon>
        <taxon>Oomycota</taxon>
        <taxon>Peronosporomycetes</taxon>
        <taxon>Pythiales</taxon>
        <taxon>Pythiaceae</taxon>
        <taxon>Pythium</taxon>
    </lineage>
</organism>
<proteinExistence type="predicted"/>
<gene>
    <name evidence="8" type="ORF">P43SY_006552</name>
</gene>
<dbReference type="Proteomes" id="UP001209570">
    <property type="component" value="Unassembled WGS sequence"/>
</dbReference>
<dbReference type="InterPro" id="IPR049452">
    <property type="entry name" value="Anoctamin_TM"/>
</dbReference>
<evidence type="ECO:0000256" key="5">
    <source>
        <dbReference type="SAM" id="MobiDB-lite"/>
    </source>
</evidence>
<feature type="transmembrane region" description="Helical" evidence="6">
    <location>
        <begin position="278"/>
        <end position="300"/>
    </location>
</feature>
<keyword evidence="4 6" id="KW-0472">Membrane</keyword>
<keyword evidence="3 6" id="KW-1133">Transmembrane helix</keyword>
<evidence type="ECO:0000256" key="3">
    <source>
        <dbReference type="ARBA" id="ARBA00022989"/>
    </source>
</evidence>